<feature type="domain" description="Tectonic-1-3" evidence="8">
    <location>
        <begin position="433"/>
        <end position="615"/>
    </location>
</feature>
<evidence type="ECO:0000256" key="5">
    <source>
        <dbReference type="ARBA" id="ARBA00023180"/>
    </source>
</evidence>
<feature type="domain" description="Tectonic-1-3" evidence="8">
    <location>
        <begin position="260"/>
        <end position="423"/>
    </location>
</feature>
<dbReference type="Proteomes" id="UP000002279">
    <property type="component" value="Chromosome 2"/>
</dbReference>
<feature type="domain" description="Tectonic-1-3 N-terminal" evidence="9">
    <location>
        <begin position="123"/>
        <end position="229"/>
    </location>
</feature>
<evidence type="ECO:0000259" key="9">
    <source>
        <dbReference type="Pfam" id="PF25752"/>
    </source>
</evidence>
<keyword evidence="3 7" id="KW-0732">Signal</keyword>
<evidence type="ECO:0000256" key="3">
    <source>
        <dbReference type="ARBA" id="ARBA00022729"/>
    </source>
</evidence>
<dbReference type="GeneID" id="100074309"/>
<proteinExistence type="inferred from homology"/>
<evidence type="ECO:0000256" key="1">
    <source>
        <dbReference type="ARBA" id="ARBA00007633"/>
    </source>
</evidence>
<dbReference type="GO" id="GO:0021956">
    <property type="term" value="P:central nervous system interneuron axonogenesis"/>
    <property type="evidence" value="ECO:0007669"/>
    <property type="project" value="Ensembl"/>
</dbReference>
<evidence type="ECO:0000259" key="8">
    <source>
        <dbReference type="Pfam" id="PF07773"/>
    </source>
</evidence>
<dbReference type="GO" id="GO:0036038">
    <property type="term" value="C:MKS complex"/>
    <property type="evidence" value="ECO:0000318"/>
    <property type="project" value="GO_Central"/>
</dbReference>
<evidence type="ECO:0000256" key="7">
    <source>
        <dbReference type="SAM" id="SignalP"/>
    </source>
</evidence>
<accession>F7FMV7</accession>
<dbReference type="InterPro" id="IPR011677">
    <property type="entry name" value="TCTN1-3_dom"/>
</dbReference>
<dbReference type="Ensembl" id="ENSOANT00000007574.2">
    <property type="protein sequence ID" value="ENSOANP00000007572.2"/>
    <property type="gene ID" value="ENSOANG00000004788.2"/>
</dbReference>
<comment type="similarity">
    <text evidence="1">Belongs to the tectonic family.</text>
</comment>
<feature type="chain" id="PRO_5028408853" evidence="7">
    <location>
        <begin position="18"/>
        <end position="642"/>
    </location>
</feature>
<dbReference type="PANTHER" id="PTHR14611">
    <property type="entry name" value="TECTONIC FAMILY MEMBER"/>
    <property type="match status" value="1"/>
</dbReference>
<dbReference type="OrthoDB" id="2104337at2759"/>
<dbReference type="CTD" id="79600"/>
<evidence type="ECO:0000313" key="10">
    <source>
        <dbReference type="Ensembl" id="ENSOANP00000007572.2"/>
    </source>
</evidence>
<feature type="compositionally biased region" description="Pro residues" evidence="6">
    <location>
        <begin position="101"/>
        <end position="110"/>
    </location>
</feature>
<keyword evidence="4" id="KW-0970">Cilium biogenesis/degradation</keyword>
<evidence type="ECO:0000313" key="11">
    <source>
        <dbReference type="Proteomes" id="UP000002279"/>
    </source>
</evidence>
<feature type="region of interest" description="Disordered" evidence="6">
    <location>
        <begin position="24"/>
        <end position="122"/>
    </location>
</feature>
<dbReference type="InParanoid" id="F7FMV7"/>
<dbReference type="GO" id="GO:1904491">
    <property type="term" value="P:protein localization to ciliary transition zone"/>
    <property type="evidence" value="ECO:0000318"/>
    <property type="project" value="GO_Central"/>
</dbReference>
<dbReference type="Pfam" id="PF25752">
    <property type="entry name" value="DUF1619_N"/>
    <property type="match status" value="1"/>
</dbReference>
<dbReference type="GO" id="GO:0021904">
    <property type="term" value="P:dorsal/ventral neural tube patterning"/>
    <property type="evidence" value="ECO:0007669"/>
    <property type="project" value="Ensembl"/>
</dbReference>
<evidence type="ECO:0000256" key="4">
    <source>
        <dbReference type="ARBA" id="ARBA00022794"/>
    </source>
</evidence>
<dbReference type="InterPro" id="IPR057724">
    <property type="entry name" value="TCTN1-3_N"/>
</dbReference>
<feature type="signal peptide" evidence="7">
    <location>
        <begin position="1"/>
        <end position="17"/>
    </location>
</feature>
<evidence type="ECO:0000256" key="6">
    <source>
        <dbReference type="SAM" id="MobiDB-lite"/>
    </source>
</evidence>
<dbReference type="GO" id="GO:0021537">
    <property type="term" value="P:telencephalon development"/>
    <property type="evidence" value="ECO:0007669"/>
    <property type="project" value="Ensembl"/>
</dbReference>
<organism evidence="10 11">
    <name type="scientific">Ornithorhynchus anatinus</name>
    <name type="common">Duckbill platypus</name>
    <dbReference type="NCBI Taxonomy" id="9258"/>
    <lineage>
        <taxon>Eukaryota</taxon>
        <taxon>Metazoa</taxon>
        <taxon>Chordata</taxon>
        <taxon>Craniata</taxon>
        <taxon>Vertebrata</taxon>
        <taxon>Euteleostomi</taxon>
        <taxon>Mammalia</taxon>
        <taxon>Monotremata</taxon>
        <taxon>Ornithorhynchidae</taxon>
        <taxon>Ornithorhynchus</taxon>
    </lineage>
</organism>
<name>F7FMV7_ORNAN</name>
<dbReference type="PANTHER" id="PTHR14611:SF1">
    <property type="entry name" value="TECTONIC-1"/>
    <property type="match status" value="1"/>
</dbReference>
<feature type="compositionally biased region" description="Low complexity" evidence="6">
    <location>
        <begin position="90"/>
        <end position="100"/>
    </location>
</feature>
<dbReference type="AlphaFoldDB" id="F7FMV7"/>
<dbReference type="InterPro" id="IPR040354">
    <property type="entry name" value="TCTN1-3"/>
</dbReference>
<dbReference type="eggNOG" id="ENOG502QUK6">
    <property type="taxonomic scope" value="Eukaryota"/>
</dbReference>
<reference evidence="10" key="3">
    <citation type="submission" date="2025-09" db="UniProtKB">
        <authorList>
            <consortium name="Ensembl"/>
        </authorList>
    </citation>
    <scope>IDENTIFICATION</scope>
    <source>
        <strain evidence="10">Glennie</strain>
    </source>
</reference>
<evidence type="ECO:0000256" key="2">
    <source>
        <dbReference type="ARBA" id="ARBA00011495"/>
    </source>
</evidence>
<dbReference type="HOGENOM" id="CLU_016974_0_1_1"/>
<dbReference type="GO" id="GO:0008589">
    <property type="term" value="P:regulation of smoothened signaling pathway"/>
    <property type="evidence" value="ECO:0007669"/>
    <property type="project" value="Ensembl"/>
</dbReference>
<feature type="compositionally biased region" description="Basic and acidic residues" evidence="6">
    <location>
        <begin position="64"/>
        <end position="80"/>
    </location>
</feature>
<dbReference type="GO" id="GO:0016020">
    <property type="term" value="C:membrane"/>
    <property type="evidence" value="ECO:0007669"/>
    <property type="project" value="Ensembl"/>
</dbReference>
<keyword evidence="5" id="KW-0325">Glycoprotein</keyword>
<dbReference type="Bgee" id="ENSOANG00000004788">
    <property type="expression patterns" value="Expressed in testis and 7 other cell types or tissues"/>
</dbReference>
<dbReference type="OMA" id="AGDVKIC"/>
<dbReference type="RefSeq" id="XP_028914636.1">
    <property type="nucleotide sequence ID" value="XM_029058803.2"/>
</dbReference>
<gene>
    <name evidence="10" type="primary">TCTN1</name>
</gene>
<dbReference type="FunCoup" id="F7FMV7">
    <property type="interactions" value="711"/>
</dbReference>
<keyword evidence="11" id="KW-1185">Reference proteome</keyword>
<feature type="compositionally biased region" description="Low complexity" evidence="6">
    <location>
        <begin position="48"/>
        <end position="63"/>
    </location>
</feature>
<dbReference type="GO" id="GO:0060271">
    <property type="term" value="P:cilium assembly"/>
    <property type="evidence" value="ECO:0000318"/>
    <property type="project" value="GO_Central"/>
</dbReference>
<dbReference type="STRING" id="9258.ENSOANP00000007572"/>
<dbReference type="GO" id="GO:0005615">
    <property type="term" value="C:extracellular space"/>
    <property type="evidence" value="ECO:0007669"/>
    <property type="project" value="Ensembl"/>
</dbReference>
<protein>
    <submittedName>
        <fullName evidence="10">Tectonic family member 1</fullName>
    </submittedName>
</protein>
<sequence>MAVPRLLLTAVCLLGRGVPLASEGQTAQPTPFPGGSGASPSSPPSSTFPPSSSSSSSRTPGRTGAEEGRGGDGRDDDGARTEGFIPPADGTSGPSPTTRDPSPPLPPGSTGPPAGEASGPRPTPVTDVADLCVCDLLPGQCDVNCCCDSDCSADDFSVFSECSVSVVTGDSQFCSQKAAIYSMNFTAHPPQRIFKLVDQINPSIFCIHVTNYKSALSFITPEVPDENNFDSLIKQFGAFTLNTESDTVLTPKSDGPSATAKYEYGVPLQTADAFLSLPSPLVSTQCNDENPAGFLVNQAVKCSRRINVEKCGEIQALNMAFYSSPKILEVPNSRKKVVITVQSIVTQSLNHTLTRLSSGVLLEPEFTSVGALEVCTNVVLEAKYILTYSGAGEITNASVAFLLGIIRSTMVLIEQKFEIHFIQQNAKPVSFSGNPGYVVGLPVVAGFKPQKGSGIILSMNRYGQLTILQSTADQDCIAVEGIRTPVLFGYNMISGCKLKLTRAAECQVLVQKMKTILKGQNFPEFVASFGNSQTQSVLDWVPIHHLTPSEIGKDSCQIPVAFEIEVKWTKYGSLVNPQAKIVNVTASLILSSFPLAYSGNERMVQVSSSVIFIDVSAPAEAGYKAQPTIDAKLPFDFFFPFI</sequence>
<dbReference type="GO" id="GO:0021523">
    <property type="term" value="P:somatic motor neuron differentiation"/>
    <property type="evidence" value="ECO:0007669"/>
    <property type="project" value="Ensembl"/>
</dbReference>
<comment type="subunit">
    <text evidence="2">Part of the tectonic-like complex (also named B9 complex).</text>
</comment>
<dbReference type="GO" id="GO:0001841">
    <property type="term" value="P:neural tube formation"/>
    <property type="evidence" value="ECO:0007669"/>
    <property type="project" value="Ensembl"/>
</dbReference>
<dbReference type="Pfam" id="PF07773">
    <property type="entry name" value="TCTN_DUF1619"/>
    <property type="match status" value="2"/>
</dbReference>
<reference evidence="10 11" key="1">
    <citation type="journal article" date="2008" name="Nature">
        <title>Genome analysis of the platypus reveals unique signatures of evolution.</title>
        <authorList>
            <person name="Warren W.C."/>
            <person name="Hillier L.W."/>
            <person name="Marshall Graves J.A."/>
            <person name="Birney E."/>
            <person name="Ponting C.P."/>
            <person name="Grutzner F."/>
            <person name="Belov K."/>
            <person name="Miller W."/>
            <person name="Clarke L."/>
            <person name="Chinwalla A.T."/>
            <person name="Yang S.P."/>
            <person name="Heger A."/>
            <person name="Locke D.P."/>
            <person name="Miethke P."/>
            <person name="Waters P.D."/>
            <person name="Veyrunes F."/>
            <person name="Fulton L."/>
            <person name="Fulton B."/>
            <person name="Graves T."/>
            <person name="Wallis J."/>
            <person name="Puente X.S."/>
            <person name="Lopez-Otin C."/>
            <person name="Ordonez G.R."/>
            <person name="Eichler E.E."/>
            <person name="Chen L."/>
            <person name="Cheng Z."/>
            <person name="Deakin J.E."/>
            <person name="Alsop A."/>
            <person name="Thompson K."/>
            <person name="Kirby P."/>
            <person name="Papenfuss A.T."/>
            <person name="Wakefield M.J."/>
            <person name="Olender T."/>
            <person name="Lancet D."/>
            <person name="Huttley G.A."/>
            <person name="Smit A.F."/>
            <person name="Pask A."/>
            <person name="Temple-Smith P."/>
            <person name="Batzer M.A."/>
            <person name="Walker J.A."/>
            <person name="Konkel M.K."/>
            <person name="Harris R.S."/>
            <person name="Whittington C.M."/>
            <person name="Wong E.S."/>
            <person name="Gemmell N.J."/>
            <person name="Buschiazzo E."/>
            <person name="Vargas Jentzsch I.M."/>
            <person name="Merkel A."/>
            <person name="Schmitz J."/>
            <person name="Zemann A."/>
            <person name="Churakov G."/>
            <person name="Kriegs J.O."/>
            <person name="Brosius J."/>
            <person name="Murchison E.P."/>
            <person name="Sachidanandam R."/>
            <person name="Smith C."/>
            <person name="Hannon G.J."/>
            <person name="Tsend-Ayush E."/>
            <person name="McMillan D."/>
            <person name="Attenborough R."/>
            <person name="Rens W."/>
            <person name="Ferguson-Smith M."/>
            <person name="Lefevre C.M."/>
            <person name="Sharp J.A."/>
            <person name="Nicholas K.R."/>
            <person name="Ray D.A."/>
            <person name="Kube M."/>
            <person name="Reinhardt R."/>
            <person name="Pringle T.H."/>
            <person name="Taylor J."/>
            <person name="Jones R.C."/>
            <person name="Nixon B."/>
            <person name="Dacheux J.L."/>
            <person name="Niwa H."/>
            <person name="Sekita Y."/>
            <person name="Huang X."/>
            <person name="Stark A."/>
            <person name="Kheradpour P."/>
            <person name="Kellis M."/>
            <person name="Flicek P."/>
            <person name="Chen Y."/>
            <person name="Webber C."/>
            <person name="Hardison R."/>
            <person name="Nelson J."/>
            <person name="Hallsworth-Pepin K."/>
            <person name="Delehaunty K."/>
            <person name="Markovic C."/>
            <person name="Minx P."/>
            <person name="Feng Y."/>
            <person name="Kremitzki C."/>
            <person name="Mitreva M."/>
            <person name="Glasscock J."/>
            <person name="Wylie T."/>
            <person name="Wohldmann P."/>
            <person name="Thiru P."/>
            <person name="Nhan M.N."/>
            <person name="Pohl C.S."/>
            <person name="Smith S.M."/>
            <person name="Hou S."/>
            <person name="Nefedov M."/>
            <person name="de Jong P.J."/>
            <person name="Renfree M.B."/>
            <person name="Mardis E.R."/>
            <person name="Wilson R.K."/>
        </authorList>
    </citation>
    <scope>NUCLEOTIDE SEQUENCE [LARGE SCALE GENOMIC DNA]</scope>
    <source>
        <strain evidence="10 11">Glennie</strain>
    </source>
</reference>
<reference evidence="10" key="2">
    <citation type="submission" date="2025-08" db="UniProtKB">
        <authorList>
            <consortium name="Ensembl"/>
        </authorList>
    </citation>
    <scope>IDENTIFICATION</scope>
    <source>
        <strain evidence="10">Glennie</strain>
    </source>
</reference>
<dbReference type="GeneTree" id="ENSGT00570000079101"/>